<evidence type="ECO:0000256" key="9">
    <source>
        <dbReference type="ARBA" id="ARBA00022989"/>
    </source>
</evidence>
<dbReference type="SMART" id="SM00220">
    <property type="entry name" value="S_TKc"/>
    <property type="match status" value="1"/>
</dbReference>
<protein>
    <recommendedName>
        <fullName evidence="16">Protein kinase domain-containing protein</fullName>
    </recommendedName>
</protein>
<evidence type="ECO:0000256" key="10">
    <source>
        <dbReference type="ARBA" id="ARBA00023136"/>
    </source>
</evidence>
<feature type="region of interest" description="Disordered" evidence="13">
    <location>
        <begin position="555"/>
        <end position="578"/>
    </location>
</feature>
<evidence type="ECO:0000256" key="5">
    <source>
        <dbReference type="ARBA" id="ARBA00022729"/>
    </source>
</evidence>
<evidence type="ECO:0000313" key="18">
    <source>
        <dbReference type="Proteomes" id="UP000006729"/>
    </source>
</evidence>
<dbReference type="Gene3D" id="1.10.510.10">
    <property type="entry name" value="Transferase(Phosphotransferase) domain 1"/>
    <property type="match status" value="1"/>
</dbReference>
<dbReference type="Proteomes" id="UP000006729">
    <property type="component" value="Chromosome 17"/>
</dbReference>
<dbReference type="InParanoid" id="A0A2K1X2P7"/>
<keyword evidence="2" id="KW-0723">Serine/threonine-protein kinase</keyword>
<dbReference type="InterPro" id="IPR008271">
    <property type="entry name" value="Ser/Thr_kinase_AS"/>
</dbReference>
<proteinExistence type="predicted"/>
<evidence type="ECO:0000256" key="11">
    <source>
        <dbReference type="ARBA" id="ARBA00023180"/>
    </source>
</evidence>
<dbReference type="PANTHER" id="PTHR27009">
    <property type="entry name" value="RUST RESISTANCE KINASE LR10-RELATED"/>
    <property type="match status" value="1"/>
</dbReference>
<dbReference type="GO" id="GO:0030247">
    <property type="term" value="F:polysaccharide binding"/>
    <property type="evidence" value="ECO:0007669"/>
    <property type="project" value="InterPro"/>
</dbReference>
<dbReference type="GO" id="GO:0016020">
    <property type="term" value="C:membrane"/>
    <property type="evidence" value="ECO:0007669"/>
    <property type="project" value="UniProtKB-SubCell"/>
</dbReference>
<feature type="chain" id="PRO_5014325243" description="Protein kinase domain-containing protein" evidence="15">
    <location>
        <begin position="27"/>
        <end position="594"/>
    </location>
</feature>
<dbReference type="PROSITE" id="PS00107">
    <property type="entry name" value="PROTEIN_KINASE_ATP"/>
    <property type="match status" value="1"/>
</dbReference>
<dbReference type="InterPro" id="IPR045874">
    <property type="entry name" value="LRK10/LRL21-25-like"/>
</dbReference>
<evidence type="ECO:0000256" key="15">
    <source>
        <dbReference type="SAM" id="SignalP"/>
    </source>
</evidence>
<dbReference type="FunFam" id="1.10.510.10:FF:000590">
    <property type="entry name" value="PR5-like receptor kinase"/>
    <property type="match status" value="1"/>
</dbReference>
<dbReference type="AlphaFoldDB" id="A0A2K1X2P7"/>
<evidence type="ECO:0000256" key="8">
    <source>
        <dbReference type="ARBA" id="ARBA00022840"/>
    </source>
</evidence>
<evidence type="ECO:0000256" key="2">
    <source>
        <dbReference type="ARBA" id="ARBA00022527"/>
    </source>
</evidence>
<feature type="binding site" evidence="12">
    <location>
        <position position="316"/>
    </location>
    <ligand>
        <name>ATP</name>
        <dbReference type="ChEBI" id="CHEBI:30616"/>
    </ligand>
</feature>
<dbReference type="FunFam" id="3.30.200.20:FF:000178">
    <property type="entry name" value="serine/threonine-protein kinase PBS1-like"/>
    <property type="match status" value="1"/>
</dbReference>
<keyword evidence="11" id="KW-0325">Glycoprotein</keyword>
<keyword evidence="18" id="KW-1185">Reference proteome</keyword>
<evidence type="ECO:0000259" key="16">
    <source>
        <dbReference type="PROSITE" id="PS50011"/>
    </source>
</evidence>
<organism evidence="17 18">
    <name type="scientific">Populus trichocarpa</name>
    <name type="common">Western balsam poplar</name>
    <name type="synonym">Populus balsamifera subsp. trichocarpa</name>
    <dbReference type="NCBI Taxonomy" id="3694"/>
    <lineage>
        <taxon>Eukaryota</taxon>
        <taxon>Viridiplantae</taxon>
        <taxon>Streptophyta</taxon>
        <taxon>Embryophyta</taxon>
        <taxon>Tracheophyta</taxon>
        <taxon>Spermatophyta</taxon>
        <taxon>Magnoliopsida</taxon>
        <taxon>eudicotyledons</taxon>
        <taxon>Gunneridae</taxon>
        <taxon>Pentapetalae</taxon>
        <taxon>rosids</taxon>
        <taxon>fabids</taxon>
        <taxon>Malpighiales</taxon>
        <taxon>Salicaceae</taxon>
        <taxon>Saliceae</taxon>
        <taxon>Populus</taxon>
    </lineage>
</organism>
<dbReference type="OMA" id="NCKRYGP"/>
<dbReference type="SUPFAM" id="SSF56112">
    <property type="entry name" value="Protein kinase-like (PK-like)"/>
    <property type="match status" value="1"/>
</dbReference>
<keyword evidence="8 12" id="KW-0067">ATP-binding</keyword>
<dbReference type="OrthoDB" id="547665at2759"/>
<evidence type="ECO:0000256" key="6">
    <source>
        <dbReference type="ARBA" id="ARBA00022741"/>
    </source>
</evidence>
<name>A0A2K1X2P7_POPTR</name>
<dbReference type="EMBL" id="CM009306">
    <property type="protein sequence ID" value="PNS95053.1"/>
    <property type="molecule type" value="Genomic_DNA"/>
</dbReference>
<dbReference type="InterPro" id="IPR025287">
    <property type="entry name" value="WAK_GUB"/>
</dbReference>
<evidence type="ECO:0000313" key="17">
    <source>
        <dbReference type="EMBL" id="PNS95053.1"/>
    </source>
</evidence>
<sequence length="594" mass="67358">MMNYSSEMVTCLFYFFIVFLAGHGASLNNTGSCGNRGPDIRFPFRNMDKQPDHCGCPGFDLSCSDDNSTVLKLPTGLSFLIERIDYRHQLIYARDPQGCFPGQRLNFSLGASHFQIKNDWLYDWTLFNCSLSSEKRSGFMYKIPCLSTFNHEVYAFDSSTTISDSDLLSCTKMYNIYGISYSMIPEENDVLTMSWSNPTCESSETECYLQHTKDVRPKLLITGVILGFFLFAIVIIALYRAYSNDKTQREYQARVEMFLDDYRSLNPTRYSYADLKRITNQFGDELGQGAYGTVFKGKLTTEIAVAVKLLNNSIGKGEEFINEVGTMARIHHVNVVRLIGFCADGFRRALVYEYLPNDSLQKFISSADSRNHFLGWERLNRVALGIAKGIEYLHQGCDQRILHFDIKPQNILLDNEFNPKIADFGMAKLCSKDKSAISMTTARGTVGYIAPEVFSRNFGNVSYKSDVYSFGMLVLEMVGGRKNVDDTAENGDQIYFPEWIYNLLEKEEDLRFHIDGEEDAKIAKKLAIVGLWCIQWNPAERPSMKTVVQMLEGEGENLTKPPDPFSSSVPKRTSAGHMPARRLHQELAAISEIE</sequence>
<keyword evidence="4 14" id="KW-0812">Transmembrane</keyword>
<evidence type="ECO:0000256" key="3">
    <source>
        <dbReference type="ARBA" id="ARBA00022679"/>
    </source>
</evidence>
<keyword evidence="6 12" id="KW-0547">Nucleotide-binding</keyword>
<keyword evidence="5 15" id="KW-0732">Signal</keyword>
<evidence type="ECO:0000256" key="13">
    <source>
        <dbReference type="SAM" id="MobiDB-lite"/>
    </source>
</evidence>
<dbReference type="Gene3D" id="3.30.200.20">
    <property type="entry name" value="Phosphorylase Kinase, domain 1"/>
    <property type="match status" value="1"/>
</dbReference>
<dbReference type="InterPro" id="IPR017441">
    <property type="entry name" value="Protein_kinase_ATP_BS"/>
</dbReference>
<dbReference type="InterPro" id="IPR000719">
    <property type="entry name" value="Prot_kinase_dom"/>
</dbReference>
<evidence type="ECO:0000256" key="4">
    <source>
        <dbReference type="ARBA" id="ARBA00022692"/>
    </source>
</evidence>
<evidence type="ECO:0000256" key="12">
    <source>
        <dbReference type="PROSITE-ProRule" id="PRU10141"/>
    </source>
</evidence>
<evidence type="ECO:0000256" key="7">
    <source>
        <dbReference type="ARBA" id="ARBA00022777"/>
    </source>
</evidence>
<keyword evidence="7" id="KW-0418">Kinase</keyword>
<dbReference type="PROSITE" id="PS50011">
    <property type="entry name" value="PROTEIN_KINASE_DOM"/>
    <property type="match status" value="1"/>
</dbReference>
<dbReference type="InterPro" id="IPR011009">
    <property type="entry name" value="Kinase-like_dom_sf"/>
</dbReference>
<dbReference type="Pfam" id="PF13947">
    <property type="entry name" value="GUB_WAK_bind"/>
    <property type="match status" value="1"/>
</dbReference>
<comment type="subcellular location">
    <subcellularLocation>
        <location evidence="1">Membrane</location>
        <topology evidence="1">Single-pass type I membrane protein</topology>
    </subcellularLocation>
</comment>
<feature type="domain" description="Protein kinase" evidence="16">
    <location>
        <begin position="280"/>
        <end position="566"/>
    </location>
</feature>
<dbReference type="GO" id="GO:0004674">
    <property type="term" value="F:protein serine/threonine kinase activity"/>
    <property type="evidence" value="ECO:0007669"/>
    <property type="project" value="UniProtKB-KW"/>
</dbReference>
<dbReference type="Gramene" id="Potri.017G035500.1.v4.1">
    <property type="protein sequence ID" value="Potri.017G035500.1.v4.1"/>
    <property type="gene ID" value="Potri.017G035500.v4.1"/>
</dbReference>
<keyword evidence="10 14" id="KW-0472">Membrane</keyword>
<dbReference type="SMR" id="A0A2K1X2P7"/>
<feature type="signal peptide" evidence="15">
    <location>
        <begin position="1"/>
        <end position="26"/>
    </location>
</feature>
<reference evidence="17 18" key="1">
    <citation type="journal article" date="2006" name="Science">
        <title>The genome of black cottonwood, Populus trichocarpa (Torr. &amp; Gray).</title>
        <authorList>
            <person name="Tuskan G.A."/>
            <person name="Difazio S."/>
            <person name="Jansson S."/>
            <person name="Bohlmann J."/>
            <person name="Grigoriev I."/>
            <person name="Hellsten U."/>
            <person name="Putnam N."/>
            <person name="Ralph S."/>
            <person name="Rombauts S."/>
            <person name="Salamov A."/>
            <person name="Schein J."/>
            <person name="Sterck L."/>
            <person name="Aerts A."/>
            <person name="Bhalerao R.R."/>
            <person name="Bhalerao R.P."/>
            <person name="Blaudez D."/>
            <person name="Boerjan W."/>
            <person name="Brun A."/>
            <person name="Brunner A."/>
            <person name="Busov V."/>
            <person name="Campbell M."/>
            <person name="Carlson J."/>
            <person name="Chalot M."/>
            <person name="Chapman J."/>
            <person name="Chen G.L."/>
            <person name="Cooper D."/>
            <person name="Coutinho P.M."/>
            <person name="Couturier J."/>
            <person name="Covert S."/>
            <person name="Cronk Q."/>
            <person name="Cunningham R."/>
            <person name="Davis J."/>
            <person name="Degroeve S."/>
            <person name="Dejardin A."/>
            <person name="Depamphilis C."/>
            <person name="Detter J."/>
            <person name="Dirks B."/>
            <person name="Dubchak I."/>
            <person name="Duplessis S."/>
            <person name="Ehlting J."/>
            <person name="Ellis B."/>
            <person name="Gendler K."/>
            <person name="Goodstein D."/>
            <person name="Gribskov M."/>
            <person name="Grimwood J."/>
            <person name="Groover A."/>
            <person name="Gunter L."/>
            <person name="Hamberger B."/>
            <person name="Heinze B."/>
            <person name="Helariutta Y."/>
            <person name="Henrissat B."/>
            <person name="Holligan D."/>
            <person name="Holt R."/>
            <person name="Huang W."/>
            <person name="Islam-Faridi N."/>
            <person name="Jones S."/>
            <person name="Jones-Rhoades M."/>
            <person name="Jorgensen R."/>
            <person name="Joshi C."/>
            <person name="Kangasjarvi J."/>
            <person name="Karlsson J."/>
            <person name="Kelleher C."/>
            <person name="Kirkpatrick R."/>
            <person name="Kirst M."/>
            <person name="Kohler A."/>
            <person name="Kalluri U."/>
            <person name="Larimer F."/>
            <person name="Leebens-Mack J."/>
            <person name="Leple J.C."/>
            <person name="Locascio P."/>
            <person name="Lou Y."/>
            <person name="Lucas S."/>
            <person name="Martin F."/>
            <person name="Montanini B."/>
            <person name="Napoli C."/>
            <person name="Nelson D.R."/>
            <person name="Nelson C."/>
            <person name="Nieminen K."/>
            <person name="Nilsson O."/>
            <person name="Pereda V."/>
            <person name="Peter G."/>
            <person name="Philippe R."/>
            <person name="Pilate G."/>
            <person name="Poliakov A."/>
            <person name="Razumovskaya J."/>
            <person name="Richardson P."/>
            <person name="Rinaldi C."/>
            <person name="Ritland K."/>
            <person name="Rouze P."/>
            <person name="Ryaboy D."/>
            <person name="Schmutz J."/>
            <person name="Schrader J."/>
            <person name="Segerman B."/>
            <person name="Shin H."/>
            <person name="Siddiqui A."/>
            <person name="Sterky F."/>
            <person name="Terry A."/>
            <person name="Tsai C.J."/>
            <person name="Uberbacher E."/>
            <person name="Unneberg P."/>
            <person name="Vahala J."/>
            <person name="Wall K."/>
            <person name="Wessler S."/>
            <person name="Yang G."/>
            <person name="Yin T."/>
            <person name="Douglas C."/>
            <person name="Marra M."/>
            <person name="Sandberg G."/>
            <person name="Van de Peer Y."/>
            <person name="Rokhsar D."/>
        </authorList>
    </citation>
    <scope>NUCLEOTIDE SEQUENCE [LARGE SCALE GENOMIC DNA]</scope>
    <source>
        <strain evidence="18">cv. Nisqually</strain>
    </source>
</reference>
<dbReference type="Pfam" id="PF00069">
    <property type="entry name" value="Pkinase"/>
    <property type="match status" value="1"/>
</dbReference>
<dbReference type="GO" id="GO:0005524">
    <property type="term" value="F:ATP binding"/>
    <property type="evidence" value="ECO:0007669"/>
    <property type="project" value="UniProtKB-UniRule"/>
</dbReference>
<evidence type="ECO:0000256" key="14">
    <source>
        <dbReference type="SAM" id="Phobius"/>
    </source>
</evidence>
<feature type="transmembrane region" description="Helical" evidence="14">
    <location>
        <begin position="219"/>
        <end position="239"/>
    </location>
</feature>
<evidence type="ECO:0000256" key="1">
    <source>
        <dbReference type="ARBA" id="ARBA00004479"/>
    </source>
</evidence>
<dbReference type="PROSITE" id="PS00108">
    <property type="entry name" value="PROTEIN_KINASE_ST"/>
    <property type="match status" value="1"/>
</dbReference>
<accession>A0A2K1X2P7</accession>
<keyword evidence="3" id="KW-0808">Transferase</keyword>
<gene>
    <name evidence="17" type="ORF">POPTR_017G035500</name>
</gene>
<keyword evidence="9 14" id="KW-1133">Transmembrane helix</keyword>